<sequence>MPLGFERINERTTRPNALINFIKPLSNAPSTALDILNAVAARCYPIMKANHIAVMSLEEYPPNPEFVGRNFNAGEVIQLVLKTRDGRWLGVKQVEMVMMHELAHCKQMNHSKSFWQVRDAYAGELRGLWAKDYRGEGLWGRGRELIGGALVNEGDALSLGDVQSLCGGTFRSRGKKRKRGKEGQNSQLSYAERKQRRILRKFGAGGTALGGDEGVKMELEAGKKVKGKPRVAKSARGRELRAAAALARFEKPKGEEDPNIKTEYSDDLSESDYDEDNIEGDAAMDINGKELKDEKGNGLVKVCEDEDQDDVHVKQEMDELQELRQIPITRFTELKHREEESNVTTQSKSKIPAVNSDKQPSKRSPSVEVFPPTSRSAAAGSTECAVCSLVNEQGALRCLACANVLVPERVPGRWKCKSLPCRGGVYVNAGDCGICGVCGESKPSKS</sequence>
<feature type="compositionally biased region" description="Basic and acidic residues" evidence="1">
    <location>
        <begin position="248"/>
        <end position="264"/>
    </location>
</feature>
<dbReference type="InterPro" id="IPR053000">
    <property type="entry name" value="WSS1-like_metalloprotease"/>
</dbReference>
<reference evidence="3" key="1">
    <citation type="journal article" date="2020" name="Stud. Mycol.">
        <title>101 Dothideomycetes genomes: a test case for predicting lifestyles and emergence of pathogens.</title>
        <authorList>
            <person name="Haridas S."/>
            <person name="Albert R."/>
            <person name="Binder M."/>
            <person name="Bloem J."/>
            <person name="Labutti K."/>
            <person name="Salamov A."/>
            <person name="Andreopoulos B."/>
            <person name="Baker S."/>
            <person name="Barry K."/>
            <person name="Bills G."/>
            <person name="Bluhm B."/>
            <person name="Cannon C."/>
            <person name="Castanera R."/>
            <person name="Culley D."/>
            <person name="Daum C."/>
            <person name="Ezra D."/>
            <person name="Gonzalez J."/>
            <person name="Henrissat B."/>
            <person name="Kuo A."/>
            <person name="Liang C."/>
            <person name="Lipzen A."/>
            <person name="Lutzoni F."/>
            <person name="Magnuson J."/>
            <person name="Mondo S."/>
            <person name="Nolan M."/>
            <person name="Ohm R."/>
            <person name="Pangilinan J."/>
            <person name="Park H.-J."/>
            <person name="Ramirez L."/>
            <person name="Alfaro M."/>
            <person name="Sun H."/>
            <person name="Tritt A."/>
            <person name="Yoshinaga Y."/>
            <person name="Zwiers L.-H."/>
            <person name="Turgeon B."/>
            <person name="Goodwin S."/>
            <person name="Spatafora J."/>
            <person name="Crous P."/>
            <person name="Grigoriev I."/>
        </authorList>
    </citation>
    <scope>NUCLEOTIDE SEQUENCE</scope>
    <source>
        <strain evidence="3">CBS 121410</strain>
    </source>
</reference>
<proteinExistence type="predicted"/>
<dbReference type="Gene3D" id="3.30.2010.10">
    <property type="entry name" value="Metalloproteases ('zincins'), catalytic domain"/>
    <property type="match status" value="1"/>
</dbReference>
<evidence type="ECO:0000256" key="1">
    <source>
        <dbReference type="SAM" id="MobiDB-lite"/>
    </source>
</evidence>
<dbReference type="InterPro" id="IPR013536">
    <property type="entry name" value="WLM_dom"/>
</dbReference>
<protein>
    <submittedName>
        <fullName evidence="3">WLM-domain-containing protein</fullName>
    </submittedName>
</protein>
<accession>A0A9P4HUC1</accession>
<dbReference type="OrthoDB" id="447842at2759"/>
<dbReference type="GO" id="GO:0006281">
    <property type="term" value="P:DNA repair"/>
    <property type="evidence" value="ECO:0007669"/>
    <property type="project" value="TreeGrafter"/>
</dbReference>
<evidence type="ECO:0000313" key="3">
    <source>
        <dbReference type="EMBL" id="KAF2085430.1"/>
    </source>
</evidence>
<feature type="region of interest" description="Disordered" evidence="1">
    <location>
        <begin position="247"/>
        <end position="272"/>
    </location>
</feature>
<organism evidence="3 4">
    <name type="scientific">Saccharata proteae CBS 121410</name>
    <dbReference type="NCBI Taxonomy" id="1314787"/>
    <lineage>
        <taxon>Eukaryota</taxon>
        <taxon>Fungi</taxon>
        <taxon>Dikarya</taxon>
        <taxon>Ascomycota</taxon>
        <taxon>Pezizomycotina</taxon>
        <taxon>Dothideomycetes</taxon>
        <taxon>Dothideomycetes incertae sedis</taxon>
        <taxon>Botryosphaeriales</taxon>
        <taxon>Saccharataceae</taxon>
        <taxon>Saccharata</taxon>
    </lineage>
</organism>
<evidence type="ECO:0000259" key="2">
    <source>
        <dbReference type="PROSITE" id="PS51397"/>
    </source>
</evidence>
<dbReference type="PANTHER" id="PTHR46622:SF1">
    <property type="entry name" value="DNA-DEPENDENT METALLOPROTEASE WSS1"/>
    <property type="match status" value="1"/>
</dbReference>
<dbReference type="EMBL" id="ML978731">
    <property type="protein sequence ID" value="KAF2085430.1"/>
    <property type="molecule type" value="Genomic_DNA"/>
</dbReference>
<dbReference type="GO" id="GO:0005634">
    <property type="term" value="C:nucleus"/>
    <property type="evidence" value="ECO:0007669"/>
    <property type="project" value="TreeGrafter"/>
</dbReference>
<dbReference type="PROSITE" id="PS51397">
    <property type="entry name" value="WLM"/>
    <property type="match status" value="1"/>
</dbReference>
<name>A0A9P4HUC1_9PEZI</name>
<dbReference type="Pfam" id="PF08325">
    <property type="entry name" value="WLM"/>
    <property type="match status" value="1"/>
</dbReference>
<feature type="domain" description="WLM" evidence="2">
    <location>
        <begin position="10"/>
        <end position="250"/>
    </location>
</feature>
<feature type="region of interest" description="Disordered" evidence="1">
    <location>
        <begin position="337"/>
        <end position="375"/>
    </location>
</feature>
<gene>
    <name evidence="3" type="ORF">K490DRAFT_46831</name>
</gene>
<keyword evidence="4" id="KW-1185">Reference proteome</keyword>
<dbReference type="Proteomes" id="UP000799776">
    <property type="component" value="Unassembled WGS sequence"/>
</dbReference>
<evidence type="ECO:0000313" key="4">
    <source>
        <dbReference type="Proteomes" id="UP000799776"/>
    </source>
</evidence>
<dbReference type="PANTHER" id="PTHR46622">
    <property type="entry name" value="DNA-DEPENDENT METALLOPROTEASE WSS1"/>
    <property type="match status" value="1"/>
</dbReference>
<dbReference type="AlphaFoldDB" id="A0A9P4HUC1"/>
<feature type="region of interest" description="Disordered" evidence="1">
    <location>
        <begin position="170"/>
        <end position="190"/>
    </location>
</feature>
<dbReference type="GO" id="GO:0008237">
    <property type="term" value="F:metallopeptidase activity"/>
    <property type="evidence" value="ECO:0007669"/>
    <property type="project" value="TreeGrafter"/>
</dbReference>
<comment type="caution">
    <text evidence="3">The sequence shown here is derived from an EMBL/GenBank/DDBJ whole genome shotgun (WGS) entry which is preliminary data.</text>
</comment>